<gene>
    <name evidence="1" type="ORF">AMJ83_02295</name>
</gene>
<evidence type="ECO:0000313" key="1">
    <source>
        <dbReference type="EMBL" id="KPK64553.1"/>
    </source>
</evidence>
<comment type="caution">
    <text evidence="1">The sequence shown here is derived from an EMBL/GenBank/DDBJ whole genome shotgun (WGS) entry which is preliminary data.</text>
</comment>
<accession>A0A0S8FV49</accession>
<protein>
    <submittedName>
        <fullName evidence="1">Uncharacterized protein</fullName>
    </submittedName>
</protein>
<dbReference type="AlphaFoldDB" id="A0A0S8FV49"/>
<proteinExistence type="predicted"/>
<dbReference type="EMBL" id="LJUJ01000002">
    <property type="protein sequence ID" value="KPK64553.1"/>
    <property type="molecule type" value="Genomic_DNA"/>
</dbReference>
<sequence>MTGISAVTLILVQLGNPVVASNLPNAIVCFAGNTEEFREMYEVKSVTELRVENANGDIKISKWRKPNMEIRANKKTTRGKGEFLKVQIEVITGDVMEIRTKYLEKDVRVSVDYAIQIPEGVFVQGIETSNGDIELIDIKGDSRVITSNGDVTLRSVDGSVRVHTANGDVTAMDVSGVMQVETANGDIIIKGAATIIEAATSSGDISAAIKQIPDQGTSITTSNGSIDLYIDDKLNADMTLATTLGKVVIKDSELKTKISAKTESGTVLSGIIGLGGNSLNARTSVGNINLHRLGR</sequence>
<reference evidence="1 2" key="1">
    <citation type="journal article" date="2015" name="Microbiome">
        <title>Genomic resolution of linkages in carbon, nitrogen, and sulfur cycling among widespread estuary sediment bacteria.</title>
        <authorList>
            <person name="Baker B.J."/>
            <person name="Lazar C.S."/>
            <person name="Teske A.P."/>
            <person name="Dick G.J."/>
        </authorList>
    </citation>
    <scope>NUCLEOTIDE SEQUENCE [LARGE SCALE GENOMIC DNA]</scope>
    <source>
        <strain evidence="1">SM23_42</strain>
    </source>
</reference>
<dbReference type="STRING" id="1703779.AMJ83_02295"/>
<evidence type="ECO:0000313" key="2">
    <source>
        <dbReference type="Proteomes" id="UP000051373"/>
    </source>
</evidence>
<organism evidence="1 2">
    <name type="scientific">candidate division WOR_3 bacterium SM23_42</name>
    <dbReference type="NCBI Taxonomy" id="1703779"/>
    <lineage>
        <taxon>Bacteria</taxon>
        <taxon>Bacteria division WOR-3</taxon>
    </lineage>
</organism>
<dbReference type="Proteomes" id="UP000051373">
    <property type="component" value="Unassembled WGS sequence"/>
</dbReference>
<name>A0A0S8FV49_UNCW3</name>